<feature type="domain" description="WAP" evidence="1">
    <location>
        <begin position="55"/>
        <end position="99"/>
    </location>
</feature>
<dbReference type="Pfam" id="PF00095">
    <property type="entry name" value="WAP"/>
    <property type="match status" value="1"/>
</dbReference>
<dbReference type="GeneTree" id="ENSGT01110000271458"/>
<protein>
    <recommendedName>
        <fullName evidence="1">WAP domain-containing protein</fullName>
    </recommendedName>
</protein>
<evidence type="ECO:0000313" key="2">
    <source>
        <dbReference type="Ensembl" id="ENSXCOP00000005524.1"/>
    </source>
</evidence>
<organism evidence="2 3">
    <name type="scientific">Xiphophorus couchianus</name>
    <name type="common">Monterrey platyfish</name>
    <dbReference type="NCBI Taxonomy" id="32473"/>
    <lineage>
        <taxon>Eukaryota</taxon>
        <taxon>Metazoa</taxon>
        <taxon>Chordata</taxon>
        <taxon>Craniata</taxon>
        <taxon>Vertebrata</taxon>
        <taxon>Euteleostomi</taxon>
        <taxon>Actinopterygii</taxon>
        <taxon>Neopterygii</taxon>
        <taxon>Teleostei</taxon>
        <taxon>Neoteleostei</taxon>
        <taxon>Acanthomorphata</taxon>
        <taxon>Ovalentaria</taxon>
        <taxon>Atherinomorphae</taxon>
        <taxon>Cyprinodontiformes</taxon>
        <taxon>Poeciliidae</taxon>
        <taxon>Poeciliinae</taxon>
        <taxon>Xiphophorus</taxon>
    </lineage>
</organism>
<dbReference type="GO" id="GO:0030414">
    <property type="term" value="F:peptidase inhibitor activity"/>
    <property type="evidence" value="ECO:0007669"/>
    <property type="project" value="InterPro"/>
</dbReference>
<evidence type="ECO:0000313" key="3">
    <source>
        <dbReference type="Proteomes" id="UP000261380"/>
    </source>
</evidence>
<evidence type="ECO:0000259" key="1">
    <source>
        <dbReference type="PROSITE" id="PS51390"/>
    </source>
</evidence>
<keyword evidence="3" id="KW-1185">Reference proteome</keyword>
<dbReference type="Gene3D" id="4.10.75.10">
    <property type="entry name" value="Elafin-like"/>
    <property type="match status" value="1"/>
</dbReference>
<dbReference type="SUPFAM" id="SSF57256">
    <property type="entry name" value="Elafin-like"/>
    <property type="match status" value="1"/>
</dbReference>
<sequence>IGLSWSQVCKKTVKKMFICLKPGHCPKSFMTNGKCCTVNQKCCFNGCDYICTPSVPEKPGSCPYKQFTPWCYNFCDHDGDCPGAKKFCPTSCGRACRQP</sequence>
<reference evidence="2" key="1">
    <citation type="submission" date="2025-08" db="UniProtKB">
        <authorList>
            <consortium name="Ensembl"/>
        </authorList>
    </citation>
    <scope>IDENTIFICATION</scope>
</reference>
<accession>A0A3B5LCC4</accession>
<reference evidence="2" key="2">
    <citation type="submission" date="2025-09" db="UniProtKB">
        <authorList>
            <consortium name="Ensembl"/>
        </authorList>
    </citation>
    <scope>IDENTIFICATION</scope>
</reference>
<dbReference type="SMART" id="SM00217">
    <property type="entry name" value="WAP"/>
    <property type="match status" value="2"/>
</dbReference>
<dbReference type="Ensembl" id="ENSXCOT00000005590.1">
    <property type="protein sequence ID" value="ENSXCOP00000005524.1"/>
    <property type="gene ID" value="ENSXCOG00000004316.1"/>
</dbReference>
<dbReference type="Proteomes" id="UP000261380">
    <property type="component" value="Unplaced"/>
</dbReference>
<dbReference type="PROSITE" id="PS51390">
    <property type="entry name" value="WAP"/>
    <property type="match status" value="1"/>
</dbReference>
<dbReference type="AlphaFoldDB" id="A0A3B5LCC4"/>
<dbReference type="GO" id="GO:0005576">
    <property type="term" value="C:extracellular region"/>
    <property type="evidence" value="ECO:0007669"/>
    <property type="project" value="InterPro"/>
</dbReference>
<dbReference type="STRING" id="32473.ENSXCOP00000005524"/>
<name>A0A3B5LCC4_9TELE</name>
<dbReference type="InterPro" id="IPR008197">
    <property type="entry name" value="WAP_dom"/>
</dbReference>
<dbReference type="PRINTS" id="PR00003">
    <property type="entry name" value="4DISULPHCORE"/>
</dbReference>
<dbReference type="InterPro" id="IPR036645">
    <property type="entry name" value="Elafin-like_sf"/>
</dbReference>
<proteinExistence type="predicted"/>